<dbReference type="AlphaFoldDB" id="A0A518BMP9"/>
<comment type="similarity">
    <text evidence="2">Belongs to the FUN14 family.</text>
</comment>
<comment type="subcellular location">
    <subcellularLocation>
        <location evidence="1">Membrane</location>
    </subcellularLocation>
</comment>
<dbReference type="GO" id="GO:0016020">
    <property type="term" value="C:membrane"/>
    <property type="evidence" value="ECO:0007669"/>
    <property type="project" value="UniProtKB-SubCell"/>
</dbReference>
<keyword evidence="8" id="KW-1185">Reference proteome</keyword>
<keyword evidence="5 6" id="KW-0472">Membrane</keyword>
<evidence type="ECO:0000313" key="7">
    <source>
        <dbReference type="EMBL" id="QDU68259.1"/>
    </source>
</evidence>
<dbReference type="EMBL" id="CP036287">
    <property type="protein sequence ID" value="QDU68259.1"/>
    <property type="molecule type" value="Genomic_DNA"/>
</dbReference>
<evidence type="ECO:0000256" key="2">
    <source>
        <dbReference type="ARBA" id="ARBA00009160"/>
    </source>
</evidence>
<evidence type="ECO:0000256" key="1">
    <source>
        <dbReference type="ARBA" id="ARBA00004370"/>
    </source>
</evidence>
<accession>A0A518BMP9</accession>
<feature type="transmembrane region" description="Helical" evidence="6">
    <location>
        <begin position="156"/>
        <end position="176"/>
    </location>
</feature>
<dbReference type="InterPro" id="IPR007014">
    <property type="entry name" value="FUN14"/>
</dbReference>
<evidence type="ECO:0000313" key="8">
    <source>
        <dbReference type="Proteomes" id="UP000316921"/>
    </source>
</evidence>
<feature type="transmembrane region" description="Helical" evidence="6">
    <location>
        <begin position="111"/>
        <end position="131"/>
    </location>
</feature>
<keyword evidence="4 6" id="KW-1133">Transmembrane helix</keyword>
<evidence type="ECO:0000256" key="3">
    <source>
        <dbReference type="ARBA" id="ARBA00022692"/>
    </source>
</evidence>
<evidence type="ECO:0000256" key="6">
    <source>
        <dbReference type="SAM" id="Phobius"/>
    </source>
</evidence>
<feature type="transmembrane region" description="Helical" evidence="6">
    <location>
        <begin position="84"/>
        <end position="104"/>
    </location>
</feature>
<protein>
    <submittedName>
        <fullName evidence="7">FUN14 family protein</fullName>
    </submittedName>
</protein>
<keyword evidence="3 6" id="KW-0812">Transmembrane</keyword>
<reference evidence="7 8" key="1">
    <citation type="submission" date="2019-02" db="EMBL/GenBank/DDBJ databases">
        <title>Deep-cultivation of Planctomycetes and their phenomic and genomic characterization uncovers novel biology.</title>
        <authorList>
            <person name="Wiegand S."/>
            <person name="Jogler M."/>
            <person name="Boedeker C."/>
            <person name="Pinto D."/>
            <person name="Vollmers J."/>
            <person name="Rivas-Marin E."/>
            <person name="Kohn T."/>
            <person name="Peeters S.H."/>
            <person name="Heuer A."/>
            <person name="Rast P."/>
            <person name="Oberbeckmann S."/>
            <person name="Bunk B."/>
            <person name="Jeske O."/>
            <person name="Meyerdierks A."/>
            <person name="Storesund J.E."/>
            <person name="Kallscheuer N."/>
            <person name="Luecker S."/>
            <person name="Lage O.M."/>
            <person name="Pohl T."/>
            <person name="Merkel B.J."/>
            <person name="Hornburger P."/>
            <person name="Mueller R.-W."/>
            <person name="Bruemmer F."/>
            <person name="Labrenz M."/>
            <person name="Spormann A.M."/>
            <person name="Op den Camp H."/>
            <person name="Overmann J."/>
            <person name="Amann R."/>
            <person name="Jetten M.S.M."/>
            <person name="Mascher T."/>
            <person name="Medema M.H."/>
            <person name="Devos D.P."/>
            <person name="Kaster A.-K."/>
            <person name="Ovreas L."/>
            <person name="Rohde M."/>
            <person name="Galperin M.Y."/>
            <person name="Jogler C."/>
        </authorList>
    </citation>
    <scope>NUCLEOTIDE SEQUENCE [LARGE SCALE GENOMIC DNA]</scope>
    <source>
        <strain evidence="7 8">Pla133</strain>
    </source>
</reference>
<gene>
    <name evidence="7" type="ORF">Pla133_33540</name>
</gene>
<proteinExistence type="inferred from homology"/>
<name>A0A518BMP9_9BACT</name>
<evidence type="ECO:0000256" key="5">
    <source>
        <dbReference type="ARBA" id="ARBA00023136"/>
    </source>
</evidence>
<dbReference type="Proteomes" id="UP000316921">
    <property type="component" value="Chromosome"/>
</dbReference>
<dbReference type="KEGG" id="pbap:Pla133_33540"/>
<sequence>MTSSKTTTMNGWHKTVLFVLLGLLVTSVIARAVMGSGSSEPSADPAAGGSAVPVAGFVEGGSPAPAGQAGSAQADVPEGGLEGFLPFVTEGTFFALIGFALGYASRKVVKIGLVFVAIFFAGIQGLVYAGIADVDWSRAVELINDLVLNIQKDQTFTQILTAKLPTAGGLIAGYLLGFRRG</sequence>
<organism evidence="7 8">
    <name type="scientific">Engelhardtia mirabilis</name>
    <dbReference type="NCBI Taxonomy" id="2528011"/>
    <lineage>
        <taxon>Bacteria</taxon>
        <taxon>Pseudomonadati</taxon>
        <taxon>Planctomycetota</taxon>
        <taxon>Planctomycetia</taxon>
        <taxon>Planctomycetia incertae sedis</taxon>
        <taxon>Engelhardtia</taxon>
    </lineage>
</organism>
<evidence type="ECO:0000256" key="4">
    <source>
        <dbReference type="ARBA" id="ARBA00022989"/>
    </source>
</evidence>
<dbReference type="RefSeq" id="WP_145067119.1">
    <property type="nucleotide sequence ID" value="NZ_CP036287.1"/>
</dbReference>
<dbReference type="Pfam" id="PF04930">
    <property type="entry name" value="FUN14"/>
    <property type="match status" value="1"/>
</dbReference>